<gene>
    <name evidence="1" type="ORF">PR048_032092</name>
</gene>
<dbReference type="EMBL" id="JARBHB010000016">
    <property type="protein sequence ID" value="KAJ8866249.1"/>
    <property type="molecule type" value="Genomic_DNA"/>
</dbReference>
<proteinExistence type="predicted"/>
<comment type="caution">
    <text evidence="1">The sequence shown here is derived from an EMBL/GenBank/DDBJ whole genome shotgun (WGS) entry which is preliminary data.</text>
</comment>
<sequence length="472" mass="52720">MGDDRENSPASGIVRHDSHMQKSKICGRFPVILSHSHRKLLLTGNNFTVVITGLGTAMSLIGYRALPNFSYRLCHWLARKSPGADWWTESSHVYGQCVPPFWRCVQLQFAKQVATSPLYCYLLCGIILTWGSVPEPMRVTRGDYGAAPEYRCRGNGRTSRKPTDQWNRPARLPHWLHYSPPTKANRISECGNRSERCRWPVGFLGDLPFSAPLHSGVAPYALRFTLIGSQALNVKSRPNLFKPSEFIAEGNPIYGRTKVVAPQGRLERAEHFLADPCTLARTCEDRGPGSIPYKVTPGFLHVGIVPDDAACWGGFRRGYPNSRPRNPLLLRIDLVSSSSALKISLLRDALPKDAQPIISNDIENSLSVILAVGFSSYVSHDAATCCRRPHPAVINETLLSYVCRVCMTSTCIVHVPNTPWHACNNCADVISRTKVLFHLGSSYEIWKCICRLWMIVNCCFQLLPARLKVLVH</sequence>
<reference evidence="1 2" key="1">
    <citation type="submission" date="2023-02" db="EMBL/GenBank/DDBJ databases">
        <title>LHISI_Scaffold_Assembly.</title>
        <authorList>
            <person name="Stuart O.P."/>
            <person name="Cleave R."/>
            <person name="Magrath M.J.L."/>
            <person name="Mikheyev A.S."/>
        </authorList>
    </citation>
    <scope>NUCLEOTIDE SEQUENCE [LARGE SCALE GENOMIC DNA]</scope>
    <source>
        <strain evidence="1">Daus_M_001</strain>
        <tissue evidence="1">Leg muscle</tissue>
    </source>
</reference>
<name>A0ABQ9G5D0_9NEOP</name>
<evidence type="ECO:0000313" key="2">
    <source>
        <dbReference type="Proteomes" id="UP001159363"/>
    </source>
</evidence>
<dbReference type="Proteomes" id="UP001159363">
    <property type="component" value="Chromosome 15"/>
</dbReference>
<organism evidence="1 2">
    <name type="scientific">Dryococelus australis</name>
    <dbReference type="NCBI Taxonomy" id="614101"/>
    <lineage>
        <taxon>Eukaryota</taxon>
        <taxon>Metazoa</taxon>
        <taxon>Ecdysozoa</taxon>
        <taxon>Arthropoda</taxon>
        <taxon>Hexapoda</taxon>
        <taxon>Insecta</taxon>
        <taxon>Pterygota</taxon>
        <taxon>Neoptera</taxon>
        <taxon>Polyneoptera</taxon>
        <taxon>Phasmatodea</taxon>
        <taxon>Verophasmatodea</taxon>
        <taxon>Anareolatae</taxon>
        <taxon>Phasmatidae</taxon>
        <taxon>Eurycanthinae</taxon>
        <taxon>Dryococelus</taxon>
    </lineage>
</organism>
<protein>
    <submittedName>
        <fullName evidence="1">Uncharacterized protein</fullName>
    </submittedName>
</protein>
<accession>A0ABQ9G5D0</accession>
<keyword evidence="2" id="KW-1185">Reference proteome</keyword>
<evidence type="ECO:0000313" key="1">
    <source>
        <dbReference type="EMBL" id="KAJ8866249.1"/>
    </source>
</evidence>